<dbReference type="PROSITE" id="PS00122">
    <property type="entry name" value="CARBOXYLESTERASE_B_1"/>
    <property type="match status" value="1"/>
</dbReference>
<evidence type="ECO:0000259" key="4">
    <source>
        <dbReference type="Pfam" id="PF00135"/>
    </source>
</evidence>
<evidence type="ECO:0000256" key="1">
    <source>
        <dbReference type="ARBA" id="ARBA00005964"/>
    </source>
</evidence>
<dbReference type="AlphaFoldDB" id="A0A7R7EIF1"/>
<dbReference type="EC" id="3.1.1.-" evidence="3"/>
<accession>A0A7R7EIF1</accession>
<gene>
    <name evidence="6" type="ORF">bsdtb5_06200</name>
</gene>
<dbReference type="InterPro" id="IPR029058">
    <property type="entry name" value="AB_hydrolase_fold"/>
</dbReference>
<organism evidence="6 7">
    <name type="scientific">Anaeromicropila herbilytica</name>
    <dbReference type="NCBI Taxonomy" id="2785025"/>
    <lineage>
        <taxon>Bacteria</taxon>
        <taxon>Bacillati</taxon>
        <taxon>Bacillota</taxon>
        <taxon>Clostridia</taxon>
        <taxon>Lachnospirales</taxon>
        <taxon>Lachnospiraceae</taxon>
        <taxon>Anaeromicropila</taxon>
    </lineage>
</organism>
<dbReference type="EMBL" id="AP024169">
    <property type="protein sequence ID" value="BCN29325.1"/>
    <property type="molecule type" value="Genomic_DNA"/>
</dbReference>
<protein>
    <recommendedName>
        <fullName evidence="3">Carboxylic ester hydrolase</fullName>
        <ecNumber evidence="3">3.1.1.-</ecNumber>
    </recommendedName>
</protein>
<dbReference type="Proteomes" id="UP000595897">
    <property type="component" value="Chromosome"/>
</dbReference>
<dbReference type="InterPro" id="IPR002018">
    <property type="entry name" value="CarbesteraseB"/>
</dbReference>
<evidence type="ECO:0000256" key="2">
    <source>
        <dbReference type="ARBA" id="ARBA00022801"/>
    </source>
</evidence>
<dbReference type="InterPro" id="IPR003343">
    <property type="entry name" value="Big_2"/>
</dbReference>
<dbReference type="PANTHER" id="PTHR11559">
    <property type="entry name" value="CARBOXYLESTERASE"/>
    <property type="match status" value="1"/>
</dbReference>
<sequence length="639" mass="69345">MGKIQKKIIALLLVFTLVFGFNNVSDASTVTKPTKLNWLTTMVSGDTATFSIKDATGYTVTWKSNQTKVLTVGKKTGLVTALKVGTAKITATLVKGKKKVTLSDTIKVKEAQNTVVNTEFGKVKGAKNGRNVTWYGVPYGAEPIGDLRWSNPVDPTKWEGSLDCTTKEEVALQYSAASKKVVGTTDSLNLDIYTTNEKRSDLPVFVFFHGGNNQTGSSYGDLTGTDMVINQDCIVVSVNYRLGLLGFNCLPALQTQEGSTGNYGLLDMQKSLQWVKDNIKQFGGNPNNITISGHSAGGRDVMVMLISPIFKGLFQKAIVSSGGMTTSDVTTSASQIASILAPMAVEDGKVTTLEQGKAWLLTNGSDVKDYLYSLSSERLMAAIGDAGIRMSAFPHLYADGVTIPKEGFQTKVYNQVPVIMITGSDEFSAFNNGSAYTDGSIQSDELTAAKAFGNKYGSQMYGYFNTTASAQSMLANGYKSPIYLMDCNFGHDRVVWPEMAYGSYHGVILSLIDKSSAFRSYFPTAYTTAGANQLGTIADNYMKDFLWSKVGDPNSAKKVNWSKYTTTNSKWLVLDADRNVASATMKNIDITSYNQVFNALDADSTISSAAKASVIKTVLNGRWFSKELDSRYSNISLWK</sequence>
<dbReference type="InterPro" id="IPR019826">
    <property type="entry name" value="Carboxylesterase_B_AS"/>
</dbReference>
<feature type="signal peptide" evidence="3">
    <location>
        <begin position="1"/>
        <end position="27"/>
    </location>
</feature>
<comment type="similarity">
    <text evidence="1 3">Belongs to the type-B carboxylesterase/lipase family.</text>
</comment>
<dbReference type="InterPro" id="IPR008964">
    <property type="entry name" value="Invasin/intimin_cell_adhesion"/>
</dbReference>
<reference evidence="6 7" key="1">
    <citation type="submission" date="2020-11" db="EMBL/GenBank/DDBJ databases">
        <title>Draft genome sequencing of a Lachnospiraceae strain isolated from anoxic soil subjected to BSD treatment.</title>
        <authorList>
            <person name="Uek A."/>
            <person name="Tonouchi A."/>
        </authorList>
    </citation>
    <scope>NUCLEOTIDE SEQUENCE [LARGE SCALE GENOMIC DNA]</scope>
    <source>
        <strain evidence="6 7">TB5</strain>
    </source>
</reference>
<keyword evidence="3" id="KW-0732">Signal</keyword>
<dbReference type="Gene3D" id="2.60.40.1080">
    <property type="match status" value="1"/>
</dbReference>
<dbReference type="Pfam" id="PF00135">
    <property type="entry name" value="COesterase"/>
    <property type="match status" value="1"/>
</dbReference>
<evidence type="ECO:0000313" key="7">
    <source>
        <dbReference type="Proteomes" id="UP000595897"/>
    </source>
</evidence>
<dbReference type="Pfam" id="PF02368">
    <property type="entry name" value="Big_2"/>
    <property type="match status" value="1"/>
</dbReference>
<evidence type="ECO:0000313" key="6">
    <source>
        <dbReference type="EMBL" id="BCN29325.1"/>
    </source>
</evidence>
<proteinExistence type="inferred from homology"/>
<dbReference type="InterPro" id="IPR050309">
    <property type="entry name" value="Type-B_Carboxylest/Lipase"/>
</dbReference>
<feature type="domain" description="Carboxylesterase type B" evidence="4">
    <location>
        <begin position="113"/>
        <end position="437"/>
    </location>
</feature>
<evidence type="ECO:0000259" key="5">
    <source>
        <dbReference type="Pfam" id="PF02368"/>
    </source>
</evidence>
<dbReference type="SUPFAM" id="SSF53474">
    <property type="entry name" value="alpha/beta-Hydrolases"/>
    <property type="match status" value="1"/>
</dbReference>
<keyword evidence="7" id="KW-1185">Reference proteome</keyword>
<feature type="domain" description="BIG2" evidence="5">
    <location>
        <begin position="47"/>
        <end position="102"/>
    </location>
</feature>
<feature type="chain" id="PRO_5033105692" description="Carboxylic ester hydrolase" evidence="3">
    <location>
        <begin position="28"/>
        <end position="639"/>
    </location>
</feature>
<dbReference type="SUPFAM" id="SSF49373">
    <property type="entry name" value="Invasin/intimin cell-adhesion fragments"/>
    <property type="match status" value="1"/>
</dbReference>
<dbReference type="Gene3D" id="3.40.50.1820">
    <property type="entry name" value="alpha/beta hydrolase"/>
    <property type="match status" value="1"/>
</dbReference>
<keyword evidence="2 3" id="KW-0378">Hydrolase</keyword>
<dbReference type="GO" id="GO:0016787">
    <property type="term" value="F:hydrolase activity"/>
    <property type="evidence" value="ECO:0007669"/>
    <property type="project" value="UniProtKB-KW"/>
</dbReference>
<evidence type="ECO:0000256" key="3">
    <source>
        <dbReference type="RuleBase" id="RU361235"/>
    </source>
</evidence>
<dbReference type="RefSeq" id="WP_271714608.1">
    <property type="nucleotide sequence ID" value="NZ_AP024169.1"/>
</dbReference>
<name>A0A7R7EIF1_9FIRM</name>
<dbReference type="KEGG" id="ahb:bsdtb5_06200"/>